<feature type="non-terminal residue" evidence="1">
    <location>
        <position position="1"/>
    </location>
</feature>
<protein>
    <submittedName>
        <fullName evidence="1">Uncharacterized protein</fullName>
    </submittedName>
</protein>
<evidence type="ECO:0000313" key="1">
    <source>
        <dbReference type="EMBL" id="GAI02174.1"/>
    </source>
</evidence>
<proteinExistence type="predicted"/>
<gene>
    <name evidence="1" type="ORF">S06H3_05485</name>
</gene>
<organism evidence="1">
    <name type="scientific">marine sediment metagenome</name>
    <dbReference type="NCBI Taxonomy" id="412755"/>
    <lineage>
        <taxon>unclassified sequences</taxon>
        <taxon>metagenomes</taxon>
        <taxon>ecological metagenomes</taxon>
    </lineage>
</organism>
<sequence length="105" mass="11764">AYYILQQLSGGGNHTVSSLSKALAPFRNLIYPAGDRNRPRTLKQMRIPKIDISRCLSTLGFQDLVQKRTRLMLLGRFPKTWTVRANVFNLTAKGYLALSAVISPT</sequence>
<accession>X1M732</accession>
<dbReference type="AlphaFoldDB" id="X1M732"/>
<name>X1M732_9ZZZZ</name>
<dbReference type="EMBL" id="BARV01002038">
    <property type="protein sequence ID" value="GAI02174.1"/>
    <property type="molecule type" value="Genomic_DNA"/>
</dbReference>
<comment type="caution">
    <text evidence="1">The sequence shown here is derived from an EMBL/GenBank/DDBJ whole genome shotgun (WGS) entry which is preliminary data.</text>
</comment>
<reference evidence="1" key="1">
    <citation type="journal article" date="2014" name="Front. Microbiol.">
        <title>High frequency of phylogenetically diverse reductive dehalogenase-homologous genes in deep subseafloor sedimentary metagenomes.</title>
        <authorList>
            <person name="Kawai M."/>
            <person name="Futagami T."/>
            <person name="Toyoda A."/>
            <person name="Takaki Y."/>
            <person name="Nishi S."/>
            <person name="Hori S."/>
            <person name="Arai W."/>
            <person name="Tsubouchi T."/>
            <person name="Morono Y."/>
            <person name="Uchiyama I."/>
            <person name="Ito T."/>
            <person name="Fujiyama A."/>
            <person name="Inagaki F."/>
            <person name="Takami H."/>
        </authorList>
    </citation>
    <scope>NUCLEOTIDE SEQUENCE</scope>
    <source>
        <strain evidence="1">Expedition CK06-06</strain>
    </source>
</reference>